<dbReference type="EMBL" id="VCAZ01000042">
    <property type="protein sequence ID" value="TSM20282.1"/>
    <property type="molecule type" value="Genomic_DNA"/>
</dbReference>
<comment type="caution">
    <text evidence="2">The sequence shown here is derived from an EMBL/GenBank/DDBJ whole genome shotgun (WGS) entry which is preliminary data.</text>
</comment>
<feature type="region of interest" description="Disordered" evidence="1">
    <location>
        <begin position="66"/>
        <end position="87"/>
    </location>
</feature>
<reference evidence="2 3" key="1">
    <citation type="journal article" date="2019" name="Genome Biol. Evol.">
        <title>Whole-Genome Sequencing of the Giant Devil Catfish, Bagarius yarrelli.</title>
        <authorList>
            <person name="Jiang W."/>
            <person name="Lv Y."/>
            <person name="Cheng L."/>
            <person name="Yang K."/>
            <person name="Chao B."/>
            <person name="Wang X."/>
            <person name="Li Y."/>
            <person name="Pan X."/>
            <person name="You X."/>
            <person name="Zhang Y."/>
            <person name="Yang J."/>
            <person name="Li J."/>
            <person name="Zhang X."/>
            <person name="Liu S."/>
            <person name="Sun C."/>
            <person name="Yang J."/>
            <person name="Shi Q."/>
        </authorList>
    </citation>
    <scope>NUCLEOTIDE SEQUENCE [LARGE SCALE GENOMIC DNA]</scope>
    <source>
        <strain evidence="2">JWS20170419001</strain>
        <tissue evidence="2">Muscle</tissue>
    </source>
</reference>
<dbReference type="Proteomes" id="UP000319801">
    <property type="component" value="Unassembled WGS sequence"/>
</dbReference>
<organism evidence="2 3">
    <name type="scientific">Bagarius yarrelli</name>
    <name type="common">Goonch</name>
    <name type="synonym">Bagrus yarrelli</name>
    <dbReference type="NCBI Taxonomy" id="175774"/>
    <lineage>
        <taxon>Eukaryota</taxon>
        <taxon>Metazoa</taxon>
        <taxon>Chordata</taxon>
        <taxon>Craniata</taxon>
        <taxon>Vertebrata</taxon>
        <taxon>Euteleostomi</taxon>
        <taxon>Actinopterygii</taxon>
        <taxon>Neopterygii</taxon>
        <taxon>Teleostei</taxon>
        <taxon>Ostariophysi</taxon>
        <taxon>Siluriformes</taxon>
        <taxon>Sisoridae</taxon>
        <taxon>Sisorinae</taxon>
        <taxon>Bagarius</taxon>
    </lineage>
</organism>
<protein>
    <submittedName>
        <fullName evidence="2">Uncharacterized protein</fullName>
    </submittedName>
</protein>
<name>A0A556U331_BAGYA</name>
<keyword evidence="3" id="KW-1185">Reference proteome</keyword>
<evidence type="ECO:0000313" key="3">
    <source>
        <dbReference type="Proteomes" id="UP000319801"/>
    </source>
</evidence>
<dbReference type="AlphaFoldDB" id="A0A556U331"/>
<accession>A0A556U331</accession>
<evidence type="ECO:0000256" key="1">
    <source>
        <dbReference type="SAM" id="MobiDB-lite"/>
    </source>
</evidence>
<proteinExistence type="predicted"/>
<sequence length="111" mass="12282">MKNCKLFVHPCARDYKSETPTIQLTLFTSIEHESKAAAGVVKSNNLQESLRESNGKLKDGPALAYGIEIPEREDKKHSGRNRNSHEMKGLRIEIGILSGSSSDLKLDDDSV</sequence>
<gene>
    <name evidence="2" type="ORF">Baya_7869</name>
</gene>
<evidence type="ECO:0000313" key="2">
    <source>
        <dbReference type="EMBL" id="TSM20282.1"/>
    </source>
</evidence>